<evidence type="ECO:0000259" key="1">
    <source>
        <dbReference type="Pfam" id="PF10006"/>
    </source>
</evidence>
<dbReference type="Proteomes" id="UP000682111">
    <property type="component" value="Unassembled WGS sequence"/>
</dbReference>
<accession>A0A920BT10</accession>
<protein>
    <recommendedName>
        <fullName evidence="1">DUF2249 domain-containing protein</fullName>
    </recommendedName>
</protein>
<dbReference type="Pfam" id="PF10006">
    <property type="entry name" value="DUF2249"/>
    <property type="match status" value="1"/>
</dbReference>
<dbReference type="RefSeq" id="WP_095306492.1">
    <property type="nucleotide sequence ID" value="NZ_BORC01000001.1"/>
</dbReference>
<feature type="domain" description="DUF2249" evidence="1">
    <location>
        <begin position="12"/>
        <end position="76"/>
    </location>
</feature>
<evidence type="ECO:0000313" key="2">
    <source>
        <dbReference type="EMBL" id="GIN60802.1"/>
    </source>
</evidence>
<organism evidence="2 3">
    <name type="scientific">Robertmurraya siralis</name>
    <dbReference type="NCBI Taxonomy" id="77777"/>
    <lineage>
        <taxon>Bacteria</taxon>
        <taxon>Bacillati</taxon>
        <taxon>Bacillota</taxon>
        <taxon>Bacilli</taxon>
        <taxon>Bacillales</taxon>
        <taxon>Bacillaceae</taxon>
        <taxon>Robertmurraya</taxon>
    </lineage>
</organism>
<proteinExistence type="predicted"/>
<dbReference type="OrthoDB" id="9798996at2"/>
<reference evidence="2" key="1">
    <citation type="submission" date="2021-03" db="EMBL/GenBank/DDBJ databases">
        <title>Antimicrobial resistance genes in bacteria isolated from Japanese honey, and their potential for conferring macrolide and lincosamide resistance in the American foulbrood pathogen Paenibacillus larvae.</title>
        <authorList>
            <person name="Okamoto M."/>
            <person name="Kumagai M."/>
            <person name="Kanamori H."/>
            <person name="Takamatsu D."/>
        </authorList>
    </citation>
    <scope>NUCLEOTIDE SEQUENCE</scope>
    <source>
        <strain evidence="2">J27TS8</strain>
    </source>
</reference>
<sequence>MKNFTAEVIAPDYPPKEKHPKIISTFDSLQPGEFMLLVNDHDPKPLRYQFMIERTDTFTWEYLEEGPELWRVAIGKK</sequence>
<name>A0A920BT10_9BACI</name>
<evidence type="ECO:0000313" key="3">
    <source>
        <dbReference type="Proteomes" id="UP000682111"/>
    </source>
</evidence>
<gene>
    <name evidence="2" type="ORF">J27TS8_07950</name>
</gene>
<dbReference type="EMBL" id="BORC01000001">
    <property type="protein sequence ID" value="GIN60802.1"/>
    <property type="molecule type" value="Genomic_DNA"/>
</dbReference>
<dbReference type="AlphaFoldDB" id="A0A920BT10"/>
<comment type="caution">
    <text evidence="2">The sequence shown here is derived from an EMBL/GenBank/DDBJ whole genome shotgun (WGS) entry which is preliminary data.</text>
</comment>
<dbReference type="InterPro" id="IPR018720">
    <property type="entry name" value="DUF2249"/>
</dbReference>
<keyword evidence="3" id="KW-1185">Reference proteome</keyword>